<dbReference type="SUPFAM" id="SSF48113">
    <property type="entry name" value="Heme-dependent peroxidases"/>
    <property type="match status" value="1"/>
</dbReference>
<keyword evidence="3" id="KW-0325">Glycoprotein</keyword>
<keyword evidence="2" id="KW-0964">Secreted</keyword>
<dbReference type="Gene3D" id="1.10.640.10">
    <property type="entry name" value="Haem peroxidase domain superfamily, animal type"/>
    <property type="match status" value="1"/>
</dbReference>
<dbReference type="PROSITE" id="PS50292">
    <property type="entry name" value="PEROXIDASE_3"/>
    <property type="match status" value="1"/>
</dbReference>
<evidence type="ECO:0000256" key="3">
    <source>
        <dbReference type="ARBA" id="ARBA00023180"/>
    </source>
</evidence>
<protein>
    <submittedName>
        <fullName evidence="5">Peroxidase-like protein</fullName>
    </submittedName>
</protein>
<comment type="subcellular location">
    <subcellularLocation>
        <location evidence="1">Secreted</location>
    </subcellularLocation>
</comment>
<dbReference type="InterPro" id="IPR019791">
    <property type="entry name" value="Haem_peroxidase_animal"/>
</dbReference>
<proteinExistence type="predicted"/>
<dbReference type="PANTHER" id="PTHR11475">
    <property type="entry name" value="OXIDASE/PEROXIDASE"/>
    <property type="match status" value="1"/>
</dbReference>
<accession>A0ABM1A637</accession>
<dbReference type="InterPro" id="IPR037120">
    <property type="entry name" value="Haem_peroxidase_sf_animal"/>
</dbReference>
<sequence length="205" mass="22995">SREDGVLDSNDRLLEDVDRNIVEDVTKFLFQPPDAPRGSGFDLVALNIQRGRDHGLPPYTKFRNFCGLRPLTGFNDVEALGPFVAELGNVYESVDDIDLFTGLLHEPATNDTGIVGPTLACLLVTQFSHLKSGDRFFFDTSKEEFGFTDDQLANIRETTLASVMCENLRIPQLPENVFIQASNKNNKLVNCRKLKGTLDLRLFRE</sequence>
<dbReference type="RefSeq" id="XP_012941550.1">
    <property type="nucleotide sequence ID" value="XM_013086096.1"/>
</dbReference>
<dbReference type="Pfam" id="PF03098">
    <property type="entry name" value="An_peroxidase"/>
    <property type="match status" value="1"/>
</dbReference>
<feature type="non-terminal residue" evidence="5">
    <location>
        <position position="1"/>
    </location>
</feature>
<name>A0ABM1A637_APLCA</name>
<keyword evidence="4" id="KW-1185">Reference proteome</keyword>
<dbReference type="GeneID" id="101861832"/>
<evidence type="ECO:0000313" key="5">
    <source>
        <dbReference type="RefSeq" id="XP_012941550.1"/>
    </source>
</evidence>
<evidence type="ECO:0000313" key="4">
    <source>
        <dbReference type="Proteomes" id="UP000694888"/>
    </source>
</evidence>
<dbReference type="InterPro" id="IPR010255">
    <property type="entry name" value="Haem_peroxidase_sf"/>
</dbReference>
<dbReference type="PANTHER" id="PTHR11475:SF4">
    <property type="entry name" value="CHORION PEROXIDASE"/>
    <property type="match status" value="1"/>
</dbReference>
<gene>
    <name evidence="5" type="primary">LOC101861832</name>
</gene>
<evidence type="ECO:0000256" key="1">
    <source>
        <dbReference type="ARBA" id="ARBA00004613"/>
    </source>
</evidence>
<organism evidence="4 5">
    <name type="scientific">Aplysia californica</name>
    <name type="common">California sea hare</name>
    <dbReference type="NCBI Taxonomy" id="6500"/>
    <lineage>
        <taxon>Eukaryota</taxon>
        <taxon>Metazoa</taxon>
        <taxon>Spiralia</taxon>
        <taxon>Lophotrochozoa</taxon>
        <taxon>Mollusca</taxon>
        <taxon>Gastropoda</taxon>
        <taxon>Heterobranchia</taxon>
        <taxon>Euthyneura</taxon>
        <taxon>Tectipleura</taxon>
        <taxon>Aplysiida</taxon>
        <taxon>Aplysioidea</taxon>
        <taxon>Aplysiidae</taxon>
        <taxon>Aplysia</taxon>
    </lineage>
</organism>
<evidence type="ECO:0000256" key="2">
    <source>
        <dbReference type="ARBA" id="ARBA00022525"/>
    </source>
</evidence>
<dbReference type="Proteomes" id="UP000694888">
    <property type="component" value="Unplaced"/>
</dbReference>
<reference evidence="5" key="1">
    <citation type="submission" date="2025-08" db="UniProtKB">
        <authorList>
            <consortium name="RefSeq"/>
        </authorList>
    </citation>
    <scope>IDENTIFICATION</scope>
</reference>